<name>A0ABW3NE10_9BACI</name>
<proteinExistence type="predicted"/>
<protein>
    <recommendedName>
        <fullName evidence="3">DUF4351 domain-containing protein</fullName>
    </recommendedName>
</protein>
<sequence>MSLAEIFRNEGKEEGIEKGKEALANTAVALITKFVAPISEDLEDKLRQQEISTLESLIKQVDEFQNLEEIKQYLK</sequence>
<dbReference type="RefSeq" id="WP_379591493.1">
    <property type="nucleotide sequence ID" value="NZ_JBHTKK010000007.1"/>
</dbReference>
<organism evidence="1 2">
    <name type="scientific">Oceanobacillus locisalsi</name>
    <dbReference type="NCBI Taxonomy" id="546107"/>
    <lineage>
        <taxon>Bacteria</taxon>
        <taxon>Bacillati</taxon>
        <taxon>Bacillota</taxon>
        <taxon>Bacilli</taxon>
        <taxon>Bacillales</taxon>
        <taxon>Bacillaceae</taxon>
        <taxon>Oceanobacillus</taxon>
    </lineage>
</organism>
<dbReference type="Proteomes" id="UP001597041">
    <property type="component" value="Unassembled WGS sequence"/>
</dbReference>
<accession>A0ABW3NE10</accession>
<gene>
    <name evidence="1" type="ORF">ACFQ19_07675</name>
</gene>
<evidence type="ECO:0008006" key="3">
    <source>
        <dbReference type="Google" id="ProtNLM"/>
    </source>
</evidence>
<evidence type="ECO:0000313" key="2">
    <source>
        <dbReference type="Proteomes" id="UP001597041"/>
    </source>
</evidence>
<dbReference type="EMBL" id="JBHTKK010000007">
    <property type="protein sequence ID" value="MFD1065902.1"/>
    <property type="molecule type" value="Genomic_DNA"/>
</dbReference>
<keyword evidence="2" id="KW-1185">Reference proteome</keyword>
<reference evidence="2" key="1">
    <citation type="journal article" date="2019" name="Int. J. Syst. Evol. Microbiol.">
        <title>The Global Catalogue of Microorganisms (GCM) 10K type strain sequencing project: providing services to taxonomists for standard genome sequencing and annotation.</title>
        <authorList>
            <consortium name="The Broad Institute Genomics Platform"/>
            <consortium name="The Broad Institute Genome Sequencing Center for Infectious Disease"/>
            <person name="Wu L."/>
            <person name="Ma J."/>
        </authorList>
    </citation>
    <scope>NUCLEOTIDE SEQUENCE [LARGE SCALE GENOMIC DNA]</scope>
    <source>
        <strain evidence="2">CCUG 56608</strain>
    </source>
</reference>
<evidence type="ECO:0000313" key="1">
    <source>
        <dbReference type="EMBL" id="MFD1065902.1"/>
    </source>
</evidence>
<comment type="caution">
    <text evidence="1">The sequence shown here is derived from an EMBL/GenBank/DDBJ whole genome shotgun (WGS) entry which is preliminary data.</text>
</comment>